<dbReference type="FunFam" id="2.10.110.10:FF:000113">
    <property type="entry name" value="LIM domain-containing protein"/>
    <property type="match status" value="1"/>
</dbReference>
<dbReference type="Pfam" id="PF00412">
    <property type="entry name" value="LIM"/>
    <property type="match status" value="2"/>
</dbReference>
<keyword evidence="4 5" id="KW-0440">LIM domain</keyword>
<evidence type="ECO:0000256" key="4">
    <source>
        <dbReference type="ARBA" id="ARBA00023038"/>
    </source>
</evidence>
<dbReference type="GO" id="GO:0005634">
    <property type="term" value="C:nucleus"/>
    <property type="evidence" value="ECO:0007669"/>
    <property type="project" value="TreeGrafter"/>
</dbReference>
<dbReference type="VEuPathDB" id="FungiDB:TERG_02913"/>
<evidence type="ECO:0000256" key="3">
    <source>
        <dbReference type="ARBA" id="ARBA00022833"/>
    </source>
</evidence>
<keyword evidence="1 5" id="KW-0479">Metal-binding</keyword>
<comment type="caution">
    <text evidence="8">The sequence shown here is derived from an EMBL/GenBank/DDBJ whole genome shotgun (WGS) entry which is preliminary data.</text>
</comment>
<protein>
    <submittedName>
        <fullName evidence="8">LIM domain-containing protein</fullName>
    </submittedName>
</protein>
<dbReference type="PANTHER" id="PTHR24205:SF16">
    <property type="entry name" value="GH01042P-RELATED"/>
    <property type="match status" value="1"/>
</dbReference>
<feature type="domain" description="LIM zinc-binding" evidence="7">
    <location>
        <begin position="798"/>
        <end position="858"/>
    </location>
</feature>
<reference evidence="8 9" key="1">
    <citation type="submission" date="2016-05" db="EMBL/GenBank/DDBJ databases">
        <title>Genome sequencing of Trichophyton rubrum CMCC(F)T1i isolated from hair.</title>
        <authorList>
            <person name="Zhan P."/>
            <person name="Tao Y."/>
            <person name="Liu W."/>
        </authorList>
    </citation>
    <scope>NUCLEOTIDE SEQUENCE [LARGE SCALE GENOMIC DNA]</scope>
    <source>
        <strain evidence="9">CMCC(F)T1i</strain>
    </source>
</reference>
<dbReference type="CDD" id="cd08368">
    <property type="entry name" value="LIM"/>
    <property type="match status" value="2"/>
</dbReference>
<dbReference type="FunFam" id="2.10.110.10:FF:000127">
    <property type="entry name" value="LIM domain protein"/>
    <property type="match status" value="1"/>
</dbReference>
<feature type="compositionally biased region" description="Low complexity" evidence="6">
    <location>
        <begin position="322"/>
        <end position="345"/>
    </location>
</feature>
<dbReference type="PROSITE" id="PS50023">
    <property type="entry name" value="LIM_DOMAIN_2"/>
    <property type="match status" value="3"/>
</dbReference>
<feature type="domain" description="LIM zinc-binding" evidence="7">
    <location>
        <begin position="657"/>
        <end position="720"/>
    </location>
</feature>
<dbReference type="InterPro" id="IPR001781">
    <property type="entry name" value="Znf_LIM"/>
</dbReference>
<dbReference type="Proteomes" id="UP000243015">
    <property type="component" value="Unassembled WGS sequence"/>
</dbReference>
<feature type="compositionally biased region" description="Basic and acidic residues" evidence="6">
    <location>
        <begin position="276"/>
        <end position="286"/>
    </location>
</feature>
<dbReference type="GO" id="GO:0046872">
    <property type="term" value="F:metal ion binding"/>
    <property type="evidence" value="ECO:0007669"/>
    <property type="project" value="UniProtKB-KW"/>
</dbReference>
<name>A0A178EPC4_TRIRU</name>
<dbReference type="GO" id="GO:0003712">
    <property type="term" value="F:transcription coregulator activity"/>
    <property type="evidence" value="ECO:0007669"/>
    <property type="project" value="TreeGrafter"/>
</dbReference>
<feature type="compositionally biased region" description="Polar residues" evidence="6">
    <location>
        <begin position="459"/>
        <end position="477"/>
    </location>
</feature>
<feature type="region of interest" description="Disordered" evidence="6">
    <location>
        <begin position="62"/>
        <end position="200"/>
    </location>
</feature>
<feature type="compositionally biased region" description="Basic and acidic residues" evidence="6">
    <location>
        <begin position="494"/>
        <end position="514"/>
    </location>
</feature>
<proteinExistence type="predicted"/>
<feature type="region of interest" description="Disordered" evidence="6">
    <location>
        <begin position="615"/>
        <end position="642"/>
    </location>
</feature>
<evidence type="ECO:0000313" key="8">
    <source>
        <dbReference type="EMBL" id="OAL61819.1"/>
    </source>
</evidence>
<dbReference type="SMART" id="SM00132">
    <property type="entry name" value="LIM"/>
    <property type="match status" value="3"/>
</dbReference>
<dbReference type="SUPFAM" id="SSF57716">
    <property type="entry name" value="Glucocorticoid receptor-like (DNA-binding domain)"/>
    <property type="match status" value="2"/>
</dbReference>
<feature type="compositionally biased region" description="Acidic residues" evidence="6">
    <location>
        <begin position="396"/>
        <end position="406"/>
    </location>
</feature>
<keyword evidence="2" id="KW-0677">Repeat</keyword>
<feature type="compositionally biased region" description="Low complexity" evidence="6">
    <location>
        <begin position="556"/>
        <end position="572"/>
    </location>
</feature>
<feature type="compositionally biased region" description="Basic and acidic residues" evidence="6">
    <location>
        <begin position="366"/>
        <end position="376"/>
    </location>
</feature>
<dbReference type="FunFam" id="2.10.110.10:FF:000077">
    <property type="entry name" value="LIM domain protein"/>
    <property type="match status" value="1"/>
</dbReference>
<feature type="compositionally biased region" description="Polar residues" evidence="6">
    <location>
        <begin position="407"/>
        <end position="430"/>
    </location>
</feature>
<dbReference type="Gene3D" id="2.10.110.10">
    <property type="entry name" value="Cysteine Rich Protein"/>
    <property type="match status" value="3"/>
</dbReference>
<feature type="compositionally biased region" description="Basic and acidic residues" evidence="6">
    <location>
        <begin position="157"/>
        <end position="169"/>
    </location>
</feature>
<evidence type="ECO:0000313" key="9">
    <source>
        <dbReference type="Proteomes" id="UP000243015"/>
    </source>
</evidence>
<evidence type="ECO:0000256" key="2">
    <source>
        <dbReference type="ARBA" id="ARBA00022737"/>
    </source>
</evidence>
<evidence type="ECO:0000256" key="5">
    <source>
        <dbReference type="PROSITE-ProRule" id="PRU00125"/>
    </source>
</evidence>
<dbReference type="AlphaFoldDB" id="A0A178EPC4"/>
<feature type="region of interest" description="Disordered" evidence="6">
    <location>
        <begin position="301"/>
        <end position="582"/>
    </location>
</feature>
<evidence type="ECO:0000256" key="6">
    <source>
        <dbReference type="SAM" id="MobiDB-lite"/>
    </source>
</evidence>
<dbReference type="GO" id="GO:0030695">
    <property type="term" value="F:GTPase regulator activity"/>
    <property type="evidence" value="ECO:0007669"/>
    <property type="project" value="UniProtKB-ARBA"/>
</dbReference>
<keyword evidence="3 5" id="KW-0862">Zinc</keyword>
<feature type="region of interest" description="Disordered" evidence="6">
    <location>
        <begin position="276"/>
        <end position="295"/>
    </location>
</feature>
<sequence>MLPKANATTHSRPPAVDSRCSRKCIEALSKSQQKEDAKLKLEFKLMRRPRLKMRLVSDVLSAQPADLAVVDTPKRKQARPRAYEKLKSSPRKVSPPGPTFMNDEELGNYLRDLRTARPPRPNGSRPLPSKASGPAASLSLKDTPARPSSSFSTRPSDNVHSRPSPKDVIPRSTSALSHRRTTSEVSTPTSSSSGTPTIPECEVFNGSRNVSQCGSSLSSAASTTIPYIERGQRWMERQEVRSLRSALEEMDVQDDESRLFEAAQEEATELVLEHQTHGFKQKDTHSAYRNPDLKTVSRLRQHLEKGTHMRNSSTGRVGDTPRSQSITDSIRSSSESSNGSPPTSDKTPDGIARPLRRVNFALPKAGTDKKKEDNQSRRRSVSGGSSKGIFRNPEDSIYEEPEDNSIQEEPTTAQNTATTSALTTKPQNSVLRGARPFPNRWSGSSTGGKLNRFDIHKNPPSQTRNPLYTTNTCTPREQTPEPENEQSTPTKNGIEIRDDEIRAATSMKLKDRSTKLPMPSAVSDRPGRPIVSFDPNWKEPDQEEPAGSSGSGPCAGSGHDASTQSTASSATPAPAPIPEVNVSVPTVPSISIENQGPTGPEIRISPLGPTISEIEQASQAQQKRELPNPGHRQSNNRPGSRGIERYQSLSKAGIPTASCVVCGLSISGRVVTASSYRLHSECFNCFHCRTPLECVAFYPEPEEKRRERLSQPDLHQDLGPDEPRFYCHLDFHELFSPRCKSCKTPIEGEVIVACGSTWHAGHFFCAECGDPFTPTTPFIEKEGFAWCVRCHSRRTASKCKACKKPVLDDVVVSALGGQWHDECFRCDECKGSFGPDGRFFVRQGKPKVNARGRQIGGPVELPVCEPCESRRLKA</sequence>
<dbReference type="PROSITE" id="PS00478">
    <property type="entry name" value="LIM_DOMAIN_1"/>
    <property type="match status" value="1"/>
</dbReference>
<feature type="domain" description="LIM zinc-binding" evidence="7">
    <location>
        <begin position="737"/>
        <end position="797"/>
    </location>
</feature>
<feature type="compositionally biased region" description="Low complexity" evidence="6">
    <location>
        <begin position="183"/>
        <end position="199"/>
    </location>
</feature>
<organism evidence="8 9">
    <name type="scientific">Trichophyton rubrum</name>
    <name type="common">Athlete's foot fungus</name>
    <name type="synonym">Epidermophyton rubrum</name>
    <dbReference type="NCBI Taxonomy" id="5551"/>
    <lineage>
        <taxon>Eukaryota</taxon>
        <taxon>Fungi</taxon>
        <taxon>Dikarya</taxon>
        <taxon>Ascomycota</taxon>
        <taxon>Pezizomycotina</taxon>
        <taxon>Eurotiomycetes</taxon>
        <taxon>Eurotiomycetidae</taxon>
        <taxon>Onygenales</taxon>
        <taxon>Arthrodermataceae</taxon>
        <taxon>Trichophyton</taxon>
    </lineage>
</organism>
<gene>
    <name evidence="8" type="ORF">A7C99_6388</name>
</gene>
<dbReference type="EMBL" id="LHPM01000019">
    <property type="protein sequence ID" value="OAL61819.1"/>
    <property type="molecule type" value="Genomic_DNA"/>
</dbReference>
<feature type="compositionally biased region" description="Polar residues" evidence="6">
    <location>
        <begin position="146"/>
        <end position="156"/>
    </location>
</feature>
<dbReference type="PANTHER" id="PTHR24205">
    <property type="entry name" value="FOUR AND A HALF LIM DOMAINS PROTEIN"/>
    <property type="match status" value="1"/>
</dbReference>
<evidence type="ECO:0000256" key="1">
    <source>
        <dbReference type="ARBA" id="ARBA00022723"/>
    </source>
</evidence>
<accession>A0A178EPC4</accession>
<evidence type="ECO:0000259" key="7">
    <source>
        <dbReference type="PROSITE" id="PS50023"/>
    </source>
</evidence>